<keyword evidence="2" id="KW-1185">Reference proteome</keyword>
<sequence length="118" mass="13478">MNLVRYLRFKLSYFNPSRLLASKMTPFEVQDYLFSNIRGRDTRDIASPRLRPKTPIVPTCDEFLIELIDLGSNEALSVRVLELTNIMIPSWKGTQLANLKLTRITGALTNSIYAVEKS</sequence>
<gene>
    <name evidence="1" type="ORF">DSO57_1005667</name>
</gene>
<accession>A0ACC2RYZ5</accession>
<reference evidence="1" key="1">
    <citation type="submission" date="2022-04" db="EMBL/GenBank/DDBJ databases">
        <title>Genome of the entomopathogenic fungus Entomophthora muscae.</title>
        <authorList>
            <person name="Elya C."/>
            <person name="Lovett B.R."/>
            <person name="Lee E."/>
            <person name="Macias A.M."/>
            <person name="Hajek A.E."/>
            <person name="De Bivort B.L."/>
            <person name="Kasson M.T."/>
            <person name="De Fine Licht H.H."/>
            <person name="Stajich J.E."/>
        </authorList>
    </citation>
    <scope>NUCLEOTIDE SEQUENCE</scope>
    <source>
        <strain evidence="1">Berkeley</strain>
    </source>
</reference>
<comment type="caution">
    <text evidence="1">The sequence shown here is derived from an EMBL/GenBank/DDBJ whole genome shotgun (WGS) entry which is preliminary data.</text>
</comment>
<dbReference type="EMBL" id="QTSX02006405">
    <property type="protein sequence ID" value="KAJ9055257.1"/>
    <property type="molecule type" value="Genomic_DNA"/>
</dbReference>
<proteinExistence type="predicted"/>
<evidence type="ECO:0000313" key="2">
    <source>
        <dbReference type="Proteomes" id="UP001165960"/>
    </source>
</evidence>
<protein>
    <submittedName>
        <fullName evidence="1">Uncharacterized protein</fullName>
    </submittedName>
</protein>
<name>A0ACC2RYZ5_9FUNG</name>
<dbReference type="Proteomes" id="UP001165960">
    <property type="component" value="Unassembled WGS sequence"/>
</dbReference>
<organism evidence="1 2">
    <name type="scientific">Entomophthora muscae</name>
    <dbReference type="NCBI Taxonomy" id="34485"/>
    <lineage>
        <taxon>Eukaryota</taxon>
        <taxon>Fungi</taxon>
        <taxon>Fungi incertae sedis</taxon>
        <taxon>Zoopagomycota</taxon>
        <taxon>Entomophthoromycotina</taxon>
        <taxon>Entomophthoromycetes</taxon>
        <taxon>Entomophthorales</taxon>
        <taxon>Entomophthoraceae</taxon>
        <taxon>Entomophthora</taxon>
    </lineage>
</organism>
<evidence type="ECO:0000313" key="1">
    <source>
        <dbReference type="EMBL" id="KAJ9055257.1"/>
    </source>
</evidence>